<dbReference type="Proteomes" id="UP000622547">
    <property type="component" value="Unassembled WGS sequence"/>
</dbReference>
<gene>
    <name evidence="1" type="ORF">Pph01_43820</name>
</gene>
<dbReference type="NCBIfam" id="TIGR03620">
    <property type="entry name" value="F420_MSMEG_4141"/>
    <property type="match status" value="1"/>
</dbReference>
<reference evidence="1 2" key="1">
    <citation type="submission" date="2021-01" db="EMBL/GenBank/DDBJ databases">
        <title>Whole genome shotgun sequence of Planotetraspora phitsanulokensis NBRC 104273.</title>
        <authorList>
            <person name="Komaki H."/>
            <person name="Tamura T."/>
        </authorList>
    </citation>
    <scope>NUCLEOTIDE SEQUENCE [LARGE SCALE GENOMIC DNA]</scope>
    <source>
        <strain evidence="1 2">NBRC 104273</strain>
    </source>
</reference>
<keyword evidence="2" id="KW-1185">Reference proteome</keyword>
<organism evidence="1 2">
    <name type="scientific">Planotetraspora phitsanulokensis</name>
    <dbReference type="NCBI Taxonomy" id="575192"/>
    <lineage>
        <taxon>Bacteria</taxon>
        <taxon>Bacillati</taxon>
        <taxon>Actinomycetota</taxon>
        <taxon>Actinomycetes</taxon>
        <taxon>Streptosporangiales</taxon>
        <taxon>Streptosporangiaceae</taxon>
        <taxon>Planotetraspora</taxon>
    </lineage>
</organism>
<dbReference type="EMBL" id="BOOP01000020">
    <property type="protein sequence ID" value="GII39379.1"/>
    <property type="molecule type" value="Genomic_DNA"/>
</dbReference>
<evidence type="ECO:0000313" key="2">
    <source>
        <dbReference type="Proteomes" id="UP000622547"/>
    </source>
</evidence>
<proteinExistence type="predicted"/>
<accession>A0A8J3XFV9</accession>
<protein>
    <submittedName>
        <fullName evidence="1">LLM class F420-dependent oxidoreductase</fullName>
    </submittedName>
</protein>
<name>A0A8J3XFV9_9ACTN</name>
<dbReference type="AlphaFoldDB" id="A0A8J3XFV9"/>
<dbReference type="SUPFAM" id="SSF51679">
    <property type="entry name" value="Bacterial luciferase-like"/>
    <property type="match status" value="1"/>
</dbReference>
<comment type="caution">
    <text evidence="1">The sequence shown here is derived from an EMBL/GenBank/DDBJ whole genome shotgun (WGS) entry which is preliminary data.</text>
</comment>
<dbReference type="InterPro" id="IPR036661">
    <property type="entry name" value="Luciferase-like_sf"/>
</dbReference>
<sequence>MDLGRTGIWSTELRLGDPGETAEAAAELDDLGWGTLWIPGLGGGDVLGDVERLLRATRATTVATGVISIWRHHAEEIARGHAALREAYGARVLTGLGVSDPAAADGAGRPFRPVEDMNGYLDRLDHTGAPLPADERILAALSPRLVRLGGERTAGVHPFMVTPESTAATRESLGRAPTLAPYQAVVLDGDPGRARATARGFLGPFLTMDHYARSLRRQGFADEDLAGGGSDRLIDRVVAWGEVETIAGRLREHHDAGADHVALHVLRADGAFPRREWRELAPLTRA</sequence>
<dbReference type="RefSeq" id="WP_204074970.1">
    <property type="nucleotide sequence ID" value="NZ_BAABHI010000009.1"/>
</dbReference>
<dbReference type="InterPro" id="IPR019922">
    <property type="entry name" value="Lucif-like_OxRdatse_MSMEG_4141"/>
</dbReference>
<evidence type="ECO:0000313" key="1">
    <source>
        <dbReference type="EMBL" id="GII39379.1"/>
    </source>
</evidence>
<dbReference type="GO" id="GO:0016705">
    <property type="term" value="F:oxidoreductase activity, acting on paired donors, with incorporation or reduction of molecular oxygen"/>
    <property type="evidence" value="ECO:0007669"/>
    <property type="project" value="InterPro"/>
</dbReference>
<dbReference type="Gene3D" id="3.20.20.30">
    <property type="entry name" value="Luciferase-like domain"/>
    <property type="match status" value="1"/>
</dbReference>